<dbReference type="EMBL" id="JAANHS010000001">
    <property type="protein sequence ID" value="NHB75291.1"/>
    <property type="molecule type" value="Genomic_DNA"/>
</dbReference>
<accession>A0ABX0G2H5</accession>
<proteinExistence type="predicted"/>
<comment type="caution">
    <text evidence="1">The sequence shown here is derived from an EMBL/GenBank/DDBJ whole genome shotgun (WGS) entry which is preliminary data.</text>
</comment>
<dbReference type="RefSeq" id="WP_166401343.1">
    <property type="nucleotide sequence ID" value="NZ_JAANHS010000001.1"/>
</dbReference>
<evidence type="ECO:0000313" key="2">
    <source>
        <dbReference type="Proteomes" id="UP001515660"/>
    </source>
</evidence>
<gene>
    <name evidence="1" type="ORF">G8O29_00870</name>
</gene>
<organism evidence="1 2">
    <name type="scientific">Rhodobacter calidifons</name>
    <dbReference type="NCBI Taxonomy" id="2715277"/>
    <lineage>
        <taxon>Bacteria</taxon>
        <taxon>Pseudomonadati</taxon>
        <taxon>Pseudomonadota</taxon>
        <taxon>Alphaproteobacteria</taxon>
        <taxon>Rhodobacterales</taxon>
        <taxon>Rhodobacter group</taxon>
        <taxon>Rhodobacter</taxon>
    </lineage>
</organism>
<keyword evidence="2" id="KW-1185">Reference proteome</keyword>
<evidence type="ECO:0000313" key="1">
    <source>
        <dbReference type="EMBL" id="NHB75291.1"/>
    </source>
</evidence>
<protein>
    <submittedName>
        <fullName evidence="1">Uncharacterized protein</fullName>
    </submittedName>
</protein>
<sequence length="220" mass="24524">MAIDVSTLGYGILALSNPAKWPNESQQGVDFLITGKEAYIWALIVESYIINGNASSPKKFEAGIEKIGFYAHRYFEQYFKAYPPDFADAGQQYTSAKRGLFQSVKGVMGNPIRTIGVGEAAEMLSREFRSLESKGYIVDPFIEALGGVTVAVLGAVPYSFTKRTESGDQKYLKVKALLWEYERLSEGEKDEIRFHFFMEKAIERVKAIAIGFAAGEKKID</sequence>
<name>A0ABX0G2H5_9RHOB</name>
<reference evidence="1 2" key="1">
    <citation type="journal article" date="2022" name="Microorganisms">
        <title>Genome Sequence and Characterization of a Xanthorhodopsin-Containing, Aerobic Anoxygenic Phototrophic Rhodobacter Species, Isolated from Mesophilic Conditions at Yellowstone National Park.</title>
        <authorList>
            <person name="Kyndt J.A."/>
            <person name="Robertson S."/>
            <person name="Shoffstall I.B."/>
            <person name="Ramaley R.F."/>
            <person name="Meyer T.E."/>
        </authorList>
    </citation>
    <scope>NUCLEOTIDE SEQUENCE [LARGE SCALE GENOMIC DNA]</scope>
    <source>
        <strain evidence="1 2">M37P</strain>
    </source>
</reference>
<dbReference type="Proteomes" id="UP001515660">
    <property type="component" value="Unassembled WGS sequence"/>
</dbReference>